<keyword evidence="3" id="KW-1185">Reference proteome</keyword>
<evidence type="ECO:0000313" key="3">
    <source>
        <dbReference type="Proteomes" id="UP001460270"/>
    </source>
</evidence>
<comment type="caution">
    <text evidence="2">The sequence shown here is derived from an EMBL/GenBank/DDBJ whole genome shotgun (WGS) entry which is preliminary data.</text>
</comment>
<proteinExistence type="predicted"/>
<evidence type="ECO:0000313" key="2">
    <source>
        <dbReference type="EMBL" id="KAK7881586.1"/>
    </source>
</evidence>
<gene>
    <name evidence="2" type="ORF">WMY93_029995</name>
</gene>
<dbReference type="EMBL" id="JBBPFD010000022">
    <property type="protein sequence ID" value="KAK7881586.1"/>
    <property type="molecule type" value="Genomic_DNA"/>
</dbReference>
<dbReference type="Proteomes" id="UP001460270">
    <property type="component" value="Unassembled WGS sequence"/>
</dbReference>
<reference evidence="3" key="1">
    <citation type="submission" date="2024-04" db="EMBL/GenBank/DDBJ databases">
        <title>Salinicola lusitanus LLJ914,a marine bacterium isolated from the Okinawa Trough.</title>
        <authorList>
            <person name="Li J."/>
        </authorList>
    </citation>
    <scope>NUCLEOTIDE SEQUENCE [LARGE SCALE GENOMIC DNA]</scope>
</reference>
<protein>
    <submittedName>
        <fullName evidence="2">Uncharacterized protein</fullName>
    </submittedName>
</protein>
<organism evidence="2 3">
    <name type="scientific">Mugilogobius chulae</name>
    <name type="common">yellowstripe goby</name>
    <dbReference type="NCBI Taxonomy" id="88201"/>
    <lineage>
        <taxon>Eukaryota</taxon>
        <taxon>Metazoa</taxon>
        <taxon>Chordata</taxon>
        <taxon>Craniata</taxon>
        <taxon>Vertebrata</taxon>
        <taxon>Euteleostomi</taxon>
        <taxon>Actinopterygii</taxon>
        <taxon>Neopterygii</taxon>
        <taxon>Teleostei</taxon>
        <taxon>Neoteleostei</taxon>
        <taxon>Acanthomorphata</taxon>
        <taxon>Gobiaria</taxon>
        <taxon>Gobiiformes</taxon>
        <taxon>Gobioidei</taxon>
        <taxon>Gobiidae</taxon>
        <taxon>Gobionellinae</taxon>
        <taxon>Mugilogobius</taxon>
    </lineage>
</organism>
<evidence type="ECO:0000256" key="1">
    <source>
        <dbReference type="SAM" id="MobiDB-lite"/>
    </source>
</evidence>
<accession>A0AAW0MY83</accession>
<feature type="region of interest" description="Disordered" evidence="1">
    <location>
        <begin position="80"/>
        <end position="105"/>
    </location>
</feature>
<dbReference type="AlphaFoldDB" id="A0AAW0MY83"/>
<name>A0AAW0MY83_9GOBI</name>
<sequence length="105" mass="10856">MRRKEQKKQGEDQNSNPADCGVGCTALGDSGVMLRSAEVGASGQCCASVACNRAPCLATHTSRGVGRTREERAIKPGTSVATGLWRPGTMVAPGQPQSPGLCRQG</sequence>